<dbReference type="EMBL" id="JANCLT010000023">
    <property type="protein sequence ID" value="MCP8971289.1"/>
    <property type="molecule type" value="Genomic_DNA"/>
</dbReference>
<feature type="region of interest" description="Disordered" evidence="1">
    <location>
        <begin position="27"/>
        <end position="49"/>
    </location>
</feature>
<evidence type="ECO:0000256" key="1">
    <source>
        <dbReference type="SAM" id="MobiDB-lite"/>
    </source>
</evidence>
<comment type="caution">
    <text evidence="2">The sequence shown here is derived from an EMBL/GenBank/DDBJ whole genome shotgun (WGS) entry which is preliminary data.</text>
</comment>
<evidence type="ECO:0000313" key="2">
    <source>
        <dbReference type="EMBL" id="MCP8971289.1"/>
    </source>
</evidence>
<protein>
    <submittedName>
        <fullName evidence="2">Uncharacterized protein</fullName>
    </submittedName>
</protein>
<organism evidence="2 3">
    <name type="scientific">Ectobacillus ponti</name>
    <dbReference type="NCBI Taxonomy" id="2961894"/>
    <lineage>
        <taxon>Bacteria</taxon>
        <taxon>Bacillati</taxon>
        <taxon>Bacillota</taxon>
        <taxon>Bacilli</taxon>
        <taxon>Bacillales</taxon>
        <taxon>Bacillaceae</taxon>
        <taxon>Ectobacillus</taxon>
    </lineage>
</organism>
<sequence length="49" mass="5388">MKSEKIPEHKLNVTETAGEAVENMLQNDWSQTSAAKSGEEQQSAGKKIK</sequence>
<gene>
    <name evidence="2" type="ORF">NK662_22485</name>
</gene>
<accession>A0AA42BT70</accession>
<evidence type="ECO:0000313" key="3">
    <source>
        <dbReference type="Proteomes" id="UP001156102"/>
    </source>
</evidence>
<name>A0AA42BT70_9BACI</name>
<dbReference type="RefSeq" id="WP_254761217.1">
    <property type="nucleotide sequence ID" value="NZ_JANCLT010000023.1"/>
</dbReference>
<keyword evidence="3" id="KW-1185">Reference proteome</keyword>
<reference evidence="2" key="1">
    <citation type="submission" date="2022-07" db="EMBL/GenBank/DDBJ databases">
        <authorList>
            <person name="Li W.-J."/>
            <person name="Deng Q.-Q."/>
        </authorList>
    </citation>
    <scope>NUCLEOTIDE SEQUENCE</scope>
    <source>
        <strain evidence="2">SYSU M60031</strain>
    </source>
</reference>
<dbReference type="AlphaFoldDB" id="A0AA42BT70"/>
<proteinExistence type="predicted"/>
<dbReference type="Proteomes" id="UP001156102">
    <property type="component" value="Unassembled WGS sequence"/>
</dbReference>